<dbReference type="Pfam" id="PF00460">
    <property type="entry name" value="Flg_bb_rod"/>
    <property type="match status" value="1"/>
</dbReference>
<dbReference type="OrthoDB" id="8578401at2"/>
<dbReference type="PROSITE" id="PS00588">
    <property type="entry name" value="FLAGELLA_BB_ROD"/>
    <property type="match status" value="1"/>
</dbReference>
<evidence type="ECO:0000259" key="8">
    <source>
        <dbReference type="Pfam" id="PF07559"/>
    </source>
</evidence>
<comment type="caution">
    <text evidence="9">The sequence shown here is derived from an EMBL/GenBank/DDBJ whole genome shotgun (WGS) entry which is preliminary data.</text>
</comment>
<dbReference type="InterPro" id="IPR019776">
    <property type="entry name" value="Flagellar_basal_body_rod_CS"/>
</dbReference>
<sequence>MGIGNIATTGMQAAMTNMEVISNNIANSNTFGYKGSYANFADMYPSGSNASSVQAGLGVSVSGIQQDFSPGGPTPTGIASDLTITNDGFFVLKDASSGQTSYSRFGRFNFNQGYFMVGNQRLQGFPAVNNTIPPGSTPTDLYINTASIPAQATGTITQQQLNLNASDSVPSTTPFDPNDPTSFNFSSTATVYDSLGSSNTLNLYYVKTAANEWTVNAYVNGTSVGTGSLTFSSDGTLSSATGLSNLSFSPTSGATSPQVFSVSMTGATQYANPYTANPFSSDGYAAGNFTGYTIDKNGKVTVNYSNNQTTVAGQIALAMFQSPQGLQNVGNMSWIATSDSGEPNVNQANSQNGIQQAALEMSNVDLASEMVSLITAQNIFQANAQVEQVYNQVMQTVTKLA</sequence>
<comment type="subcellular location">
    <subcellularLocation>
        <location evidence="1 5">Bacterial flagellum basal body</location>
    </subcellularLocation>
</comment>
<dbReference type="GO" id="GO:0005829">
    <property type="term" value="C:cytosol"/>
    <property type="evidence" value="ECO:0007669"/>
    <property type="project" value="TreeGrafter"/>
</dbReference>
<dbReference type="PANTHER" id="PTHR30435:SF1">
    <property type="entry name" value="FLAGELLAR HOOK PROTEIN FLGE"/>
    <property type="match status" value="1"/>
</dbReference>
<evidence type="ECO:0000256" key="5">
    <source>
        <dbReference type="RuleBase" id="RU362116"/>
    </source>
</evidence>
<dbReference type="AlphaFoldDB" id="A0A370G850"/>
<evidence type="ECO:0000259" key="7">
    <source>
        <dbReference type="Pfam" id="PF06429"/>
    </source>
</evidence>
<dbReference type="NCBIfam" id="TIGR03506">
    <property type="entry name" value="FlgEFG_subfam"/>
    <property type="match status" value="1"/>
</dbReference>
<comment type="function">
    <text evidence="5">A flexible structure which links the flagellar filament to the drive apparatus in the basal body.</text>
</comment>
<dbReference type="InterPro" id="IPR010930">
    <property type="entry name" value="Flg_bb/hook_C_dom"/>
</dbReference>
<name>A0A370G850_9COXI</name>
<protein>
    <recommendedName>
        <fullName evidence="3 5">Flagellar hook protein FlgE</fullName>
    </recommendedName>
</protein>
<dbReference type="RefSeq" id="WP_114835166.1">
    <property type="nucleotide sequence ID" value="NZ_LR699116.1"/>
</dbReference>
<dbReference type="Proteomes" id="UP000254720">
    <property type="component" value="Unassembled WGS sequence"/>
</dbReference>
<keyword evidence="10" id="KW-1185">Reference proteome</keyword>
<evidence type="ECO:0000313" key="10">
    <source>
        <dbReference type="Proteomes" id="UP000254720"/>
    </source>
</evidence>
<dbReference type="GO" id="GO:0009425">
    <property type="term" value="C:bacterial-type flagellum basal body"/>
    <property type="evidence" value="ECO:0007669"/>
    <property type="project" value="UniProtKB-SubCell"/>
</dbReference>
<dbReference type="EMBL" id="QQAX01000025">
    <property type="protein sequence ID" value="RDI39958.1"/>
    <property type="molecule type" value="Genomic_DNA"/>
</dbReference>
<evidence type="ECO:0000313" key="9">
    <source>
        <dbReference type="EMBL" id="RDI39958.1"/>
    </source>
</evidence>
<dbReference type="Gene3D" id="2.60.98.20">
    <property type="entry name" value="Flagellar hook protein FlgE"/>
    <property type="match status" value="1"/>
</dbReference>
<dbReference type="SUPFAM" id="SSF117143">
    <property type="entry name" value="Flagellar hook protein flgE"/>
    <property type="match status" value="1"/>
</dbReference>
<feature type="domain" description="Flagellar hook protein FlgE D2" evidence="8">
    <location>
        <begin position="162"/>
        <end position="284"/>
    </location>
</feature>
<dbReference type="InterPro" id="IPR001444">
    <property type="entry name" value="Flag_bb_rod_N"/>
</dbReference>
<dbReference type="InterPro" id="IPR037058">
    <property type="entry name" value="Falgellar_hook_FlgE_sf"/>
</dbReference>
<accession>A0A370G850</accession>
<reference evidence="9 10" key="1">
    <citation type="submission" date="2018-07" db="EMBL/GenBank/DDBJ databases">
        <title>Genomic Encyclopedia of Type Strains, Phase IV (KMG-IV): sequencing the most valuable type-strain genomes for metagenomic binning, comparative biology and taxonomic classification.</title>
        <authorList>
            <person name="Goeker M."/>
        </authorList>
    </citation>
    <scope>NUCLEOTIDE SEQUENCE [LARGE SCALE GENOMIC DNA]</scope>
    <source>
        <strain evidence="9 10">DSM 16500</strain>
    </source>
</reference>
<keyword evidence="9" id="KW-0969">Cilium</keyword>
<evidence type="ECO:0000256" key="4">
    <source>
        <dbReference type="ARBA" id="ARBA00023143"/>
    </source>
</evidence>
<dbReference type="Pfam" id="PF06429">
    <property type="entry name" value="Flg_bbr_C"/>
    <property type="match status" value="1"/>
</dbReference>
<dbReference type="GO" id="GO:0009424">
    <property type="term" value="C:bacterial-type flagellum hook"/>
    <property type="evidence" value="ECO:0007669"/>
    <property type="project" value="TreeGrafter"/>
</dbReference>
<gene>
    <name evidence="9" type="ORF">C8D86_12519</name>
</gene>
<feature type="domain" description="Flagellar basal body rod protein N-terminal" evidence="6">
    <location>
        <begin position="5"/>
        <end position="34"/>
    </location>
</feature>
<dbReference type="InterPro" id="IPR020013">
    <property type="entry name" value="Flagellar_FlgE/F/G"/>
</dbReference>
<dbReference type="GO" id="GO:0071978">
    <property type="term" value="P:bacterial-type flagellum-dependent swarming motility"/>
    <property type="evidence" value="ECO:0007669"/>
    <property type="project" value="TreeGrafter"/>
</dbReference>
<proteinExistence type="inferred from homology"/>
<dbReference type="Pfam" id="PF07559">
    <property type="entry name" value="FlgE_D2"/>
    <property type="match status" value="1"/>
</dbReference>
<keyword evidence="9" id="KW-0282">Flagellum</keyword>
<dbReference type="InterPro" id="IPR037925">
    <property type="entry name" value="FlgE/F/G-like"/>
</dbReference>
<dbReference type="InterPro" id="IPR011491">
    <property type="entry name" value="FlgE_D2"/>
</dbReference>
<feature type="domain" description="Flagellar basal-body/hook protein C-terminal" evidence="7">
    <location>
        <begin position="355"/>
        <end position="400"/>
    </location>
</feature>
<evidence type="ECO:0000256" key="2">
    <source>
        <dbReference type="ARBA" id="ARBA00009677"/>
    </source>
</evidence>
<organism evidence="9 10">
    <name type="scientific">Aquicella lusitana</name>
    <dbReference type="NCBI Taxonomy" id="254246"/>
    <lineage>
        <taxon>Bacteria</taxon>
        <taxon>Pseudomonadati</taxon>
        <taxon>Pseudomonadota</taxon>
        <taxon>Gammaproteobacteria</taxon>
        <taxon>Legionellales</taxon>
        <taxon>Coxiellaceae</taxon>
        <taxon>Aquicella</taxon>
    </lineage>
</organism>
<comment type="similarity">
    <text evidence="2 5">Belongs to the flagella basal body rod proteins family.</text>
</comment>
<evidence type="ECO:0000259" key="6">
    <source>
        <dbReference type="Pfam" id="PF00460"/>
    </source>
</evidence>
<keyword evidence="9" id="KW-0966">Cell projection</keyword>
<evidence type="ECO:0000256" key="3">
    <source>
        <dbReference type="ARBA" id="ARBA00019015"/>
    </source>
</evidence>
<dbReference type="PANTHER" id="PTHR30435">
    <property type="entry name" value="FLAGELLAR PROTEIN"/>
    <property type="match status" value="1"/>
</dbReference>
<evidence type="ECO:0000256" key="1">
    <source>
        <dbReference type="ARBA" id="ARBA00004117"/>
    </source>
</evidence>
<keyword evidence="4 5" id="KW-0975">Bacterial flagellum</keyword>